<dbReference type="InterPro" id="IPR036388">
    <property type="entry name" value="WH-like_DNA-bd_sf"/>
</dbReference>
<dbReference type="CDD" id="cd00090">
    <property type="entry name" value="HTH_ARSR"/>
    <property type="match status" value="1"/>
</dbReference>
<sequence length="113" mass="13370">MPRTANTYDIFTAIAEPKRRELIEKLLGDELSVNRLVEMTNWNQPMVSKHLSVLKEAGLVSERKDGRQRFYRVNANELKPVQIWVRQFEKYWNQQFDQLGEYLTGIQNNGDKK</sequence>
<dbReference type="PRINTS" id="PR00778">
    <property type="entry name" value="HTHARSR"/>
</dbReference>
<protein>
    <submittedName>
        <fullName evidence="5">Transcriptional regulator, ArsR family</fullName>
    </submittedName>
</protein>
<gene>
    <name evidence="5" type="ORF">MNBD_GAMMA05-2450</name>
</gene>
<dbReference type="Gene3D" id="1.10.10.10">
    <property type="entry name" value="Winged helix-like DNA-binding domain superfamily/Winged helix DNA-binding domain"/>
    <property type="match status" value="1"/>
</dbReference>
<keyword evidence="1" id="KW-0805">Transcription regulation</keyword>
<dbReference type="PANTHER" id="PTHR33154">
    <property type="entry name" value="TRANSCRIPTIONAL REGULATOR, ARSR FAMILY"/>
    <property type="match status" value="1"/>
</dbReference>
<keyword evidence="2" id="KW-0238">DNA-binding</keyword>
<evidence type="ECO:0000256" key="2">
    <source>
        <dbReference type="ARBA" id="ARBA00023125"/>
    </source>
</evidence>
<dbReference type="NCBIfam" id="NF033788">
    <property type="entry name" value="HTH_metalloreg"/>
    <property type="match status" value="1"/>
</dbReference>
<dbReference type="GO" id="GO:0003677">
    <property type="term" value="F:DNA binding"/>
    <property type="evidence" value="ECO:0007669"/>
    <property type="project" value="UniProtKB-KW"/>
</dbReference>
<dbReference type="InterPro" id="IPR001845">
    <property type="entry name" value="HTH_ArsR_DNA-bd_dom"/>
</dbReference>
<dbReference type="SUPFAM" id="SSF46785">
    <property type="entry name" value="Winged helix' DNA-binding domain"/>
    <property type="match status" value="1"/>
</dbReference>
<name>A0A3B0XHE8_9ZZZZ</name>
<evidence type="ECO:0000256" key="1">
    <source>
        <dbReference type="ARBA" id="ARBA00023015"/>
    </source>
</evidence>
<dbReference type="PANTHER" id="PTHR33154:SF33">
    <property type="entry name" value="TRANSCRIPTIONAL REPRESSOR SDPR"/>
    <property type="match status" value="1"/>
</dbReference>
<dbReference type="InterPro" id="IPR011991">
    <property type="entry name" value="ArsR-like_HTH"/>
</dbReference>
<dbReference type="EMBL" id="UOFE01000048">
    <property type="protein sequence ID" value="VAW55404.1"/>
    <property type="molecule type" value="Genomic_DNA"/>
</dbReference>
<proteinExistence type="predicted"/>
<organism evidence="5">
    <name type="scientific">hydrothermal vent metagenome</name>
    <dbReference type="NCBI Taxonomy" id="652676"/>
    <lineage>
        <taxon>unclassified sequences</taxon>
        <taxon>metagenomes</taxon>
        <taxon>ecological metagenomes</taxon>
    </lineage>
</organism>
<dbReference type="InterPro" id="IPR036390">
    <property type="entry name" value="WH_DNA-bd_sf"/>
</dbReference>
<reference evidence="5" key="1">
    <citation type="submission" date="2018-06" db="EMBL/GenBank/DDBJ databases">
        <authorList>
            <person name="Zhirakovskaya E."/>
        </authorList>
    </citation>
    <scope>NUCLEOTIDE SEQUENCE</scope>
</reference>
<evidence type="ECO:0000256" key="3">
    <source>
        <dbReference type="ARBA" id="ARBA00023163"/>
    </source>
</evidence>
<dbReference type="GO" id="GO:0003700">
    <property type="term" value="F:DNA-binding transcription factor activity"/>
    <property type="evidence" value="ECO:0007669"/>
    <property type="project" value="InterPro"/>
</dbReference>
<dbReference type="AlphaFoldDB" id="A0A3B0XHE8"/>
<keyword evidence="3" id="KW-0804">Transcription</keyword>
<feature type="domain" description="HTH arsR-type" evidence="4">
    <location>
        <begin position="1"/>
        <end position="93"/>
    </location>
</feature>
<dbReference type="InterPro" id="IPR051081">
    <property type="entry name" value="HTH_MetalResp_TranReg"/>
</dbReference>
<evidence type="ECO:0000313" key="5">
    <source>
        <dbReference type="EMBL" id="VAW55404.1"/>
    </source>
</evidence>
<dbReference type="PROSITE" id="PS50987">
    <property type="entry name" value="HTH_ARSR_2"/>
    <property type="match status" value="1"/>
</dbReference>
<dbReference type="Pfam" id="PF01022">
    <property type="entry name" value="HTH_5"/>
    <property type="match status" value="1"/>
</dbReference>
<evidence type="ECO:0000259" key="4">
    <source>
        <dbReference type="PROSITE" id="PS50987"/>
    </source>
</evidence>
<dbReference type="SMART" id="SM00418">
    <property type="entry name" value="HTH_ARSR"/>
    <property type="match status" value="1"/>
</dbReference>
<accession>A0A3B0XHE8</accession>